<reference evidence="3 4" key="1">
    <citation type="submission" date="2017-06" db="EMBL/GenBank/DDBJ databases">
        <title>Complete genome sequence of Paenibacillus donghaensis KCTC 13049T isolated from East Sea sediment, South Korea.</title>
        <authorList>
            <person name="Jung B.K."/>
            <person name="Hong S.-J."/>
            <person name="Shin J.-H."/>
        </authorList>
    </citation>
    <scope>NUCLEOTIDE SEQUENCE [LARGE SCALE GENOMIC DNA]</scope>
    <source>
        <strain evidence="3 4">KCTC 13049</strain>
    </source>
</reference>
<keyword evidence="2" id="KW-0732">Signal</keyword>
<dbReference type="AlphaFoldDB" id="A0A2Z2K9J2"/>
<protein>
    <recommendedName>
        <fullName evidence="5">DUF5666 domain-containing protein</fullName>
    </recommendedName>
</protein>
<evidence type="ECO:0008006" key="5">
    <source>
        <dbReference type="Google" id="ProtNLM"/>
    </source>
</evidence>
<dbReference type="OrthoDB" id="2620571at2"/>
<feature type="signal peptide" evidence="2">
    <location>
        <begin position="1"/>
        <end position="29"/>
    </location>
</feature>
<gene>
    <name evidence="3" type="ORF">B9T62_04430</name>
</gene>
<feature type="compositionally biased region" description="Low complexity" evidence="1">
    <location>
        <begin position="24"/>
        <end position="64"/>
    </location>
</feature>
<evidence type="ECO:0000313" key="3">
    <source>
        <dbReference type="EMBL" id="ASA20105.1"/>
    </source>
</evidence>
<feature type="chain" id="PRO_5039605839" description="DUF5666 domain-containing protein" evidence="2">
    <location>
        <begin position="30"/>
        <end position="151"/>
    </location>
</feature>
<accession>A0A2Z2K9J2</accession>
<evidence type="ECO:0000313" key="4">
    <source>
        <dbReference type="Proteomes" id="UP000249890"/>
    </source>
</evidence>
<dbReference type="EMBL" id="CP021780">
    <property type="protein sequence ID" value="ASA20105.1"/>
    <property type="molecule type" value="Genomic_DNA"/>
</dbReference>
<name>A0A2Z2K9J2_9BACL</name>
<evidence type="ECO:0000256" key="1">
    <source>
        <dbReference type="SAM" id="MobiDB-lite"/>
    </source>
</evidence>
<dbReference type="KEGG" id="pdh:B9T62_04430"/>
<proteinExistence type="predicted"/>
<dbReference type="RefSeq" id="WP_087914127.1">
    <property type="nucleotide sequence ID" value="NZ_CP021780.1"/>
</dbReference>
<feature type="region of interest" description="Disordered" evidence="1">
    <location>
        <begin position="24"/>
        <end position="73"/>
    </location>
</feature>
<keyword evidence="4" id="KW-1185">Reference proteome</keyword>
<sequence length="151" mass="15569">MRQKYSLPAAAALAVLTLALTACSGNSPAAAPSEPAATTTPAPTETAVTTTPAPVPTETAATPSLSPSSEAQPQVLQGKGIYLGQIDNHSVEIQTEEGPTAFELGAGTETAPEKLNTDDTVTFEYVEKAIEGDSSVKQRILSRLTLEEQGS</sequence>
<evidence type="ECO:0000256" key="2">
    <source>
        <dbReference type="SAM" id="SignalP"/>
    </source>
</evidence>
<dbReference type="PROSITE" id="PS51257">
    <property type="entry name" value="PROKAR_LIPOPROTEIN"/>
    <property type="match status" value="1"/>
</dbReference>
<dbReference type="Proteomes" id="UP000249890">
    <property type="component" value="Chromosome"/>
</dbReference>
<organism evidence="3 4">
    <name type="scientific">Paenibacillus donghaensis</name>
    <dbReference type="NCBI Taxonomy" id="414771"/>
    <lineage>
        <taxon>Bacteria</taxon>
        <taxon>Bacillati</taxon>
        <taxon>Bacillota</taxon>
        <taxon>Bacilli</taxon>
        <taxon>Bacillales</taxon>
        <taxon>Paenibacillaceae</taxon>
        <taxon>Paenibacillus</taxon>
    </lineage>
</organism>